<evidence type="ECO:0000313" key="3">
    <source>
        <dbReference type="Proteomes" id="UP001221757"/>
    </source>
</evidence>
<evidence type="ECO:0000259" key="1">
    <source>
        <dbReference type="Pfam" id="PF08495"/>
    </source>
</evidence>
<gene>
    <name evidence="2" type="ORF">B0H17DRAFT_1054600</name>
</gene>
<dbReference type="Proteomes" id="UP001221757">
    <property type="component" value="Unassembled WGS sequence"/>
</dbReference>
<sequence length="414" mass="44419">MKLSTVLARSPASLLAYISSLSKRYQDHVLLFALSPNAASPDLAQLVQKLTTFSPQTIGCLSVPLPAHSSALLSCSFAMFRPDACIPFRSQIPGRASPQVGRWHSFRQKGPQAKILEEEVPSGNIDWGNVWDQSLTNNELPPELETLSPDEIETIIYFSDAAPEGLSNALARFPGSSKLGLFAASTPFITGRPVTLFKGDKIYESGAVGVALRNSKATADVQFLGMKPLSSPMVVTRAEGNLVISLEDKNPTQLLLTAIRNAGIESIGPESLKDNDEFSLATLQAGKPHQMCNILSGDPSRGTMALRSLSAPPVGAQVQFFYRPKSTSATIPQELTRPPSPRHTLGFIVCPEMREYTHPSTVGEGSDGVAHIFHDTFLAGSEGGFISSRSQDGASEAPWSCSIPGGLATLTWRI</sequence>
<feature type="domain" description="FIST" evidence="1">
    <location>
        <begin position="29"/>
        <end position="249"/>
    </location>
</feature>
<evidence type="ECO:0000313" key="2">
    <source>
        <dbReference type="EMBL" id="KAJ7696020.1"/>
    </source>
</evidence>
<proteinExistence type="predicted"/>
<dbReference type="EMBL" id="JARKIE010000036">
    <property type="protein sequence ID" value="KAJ7696020.1"/>
    <property type="molecule type" value="Genomic_DNA"/>
</dbReference>
<dbReference type="AlphaFoldDB" id="A0AAD7DQS4"/>
<name>A0AAD7DQS4_MYCRO</name>
<accession>A0AAD7DQS4</accession>
<organism evidence="2 3">
    <name type="scientific">Mycena rosella</name>
    <name type="common">Pink bonnet</name>
    <name type="synonym">Agaricus rosellus</name>
    <dbReference type="NCBI Taxonomy" id="1033263"/>
    <lineage>
        <taxon>Eukaryota</taxon>
        <taxon>Fungi</taxon>
        <taxon>Dikarya</taxon>
        <taxon>Basidiomycota</taxon>
        <taxon>Agaricomycotina</taxon>
        <taxon>Agaricomycetes</taxon>
        <taxon>Agaricomycetidae</taxon>
        <taxon>Agaricales</taxon>
        <taxon>Marasmiineae</taxon>
        <taxon>Mycenaceae</taxon>
        <taxon>Mycena</taxon>
    </lineage>
</organism>
<protein>
    <recommendedName>
        <fullName evidence="1">FIST domain-containing protein</fullName>
    </recommendedName>
</protein>
<dbReference type="Pfam" id="PF08495">
    <property type="entry name" value="FIST"/>
    <property type="match status" value="1"/>
</dbReference>
<keyword evidence="3" id="KW-1185">Reference proteome</keyword>
<comment type="caution">
    <text evidence="2">The sequence shown here is derived from an EMBL/GenBank/DDBJ whole genome shotgun (WGS) entry which is preliminary data.</text>
</comment>
<reference evidence="2" key="1">
    <citation type="submission" date="2023-03" db="EMBL/GenBank/DDBJ databases">
        <title>Massive genome expansion in bonnet fungi (Mycena s.s.) driven by repeated elements and novel gene families across ecological guilds.</title>
        <authorList>
            <consortium name="Lawrence Berkeley National Laboratory"/>
            <person name="Harder C.B."/>
            <person name="Miyauchi S."/>
            <person name="Viragh M."/>
            <person name="Kuo A."/>
            <person name="Thoen E."/>
            <person name="Andreopoulos B."/>
            <person name="Lu D."/>
            <person name="Skrede I."/>
            <person name="Drula E."/>
            <person name="Henrissat B."/>
            <person name="Morin E."/>
            <person name="Kohler A."/>
            <person name="Barry K."/>
            <person name="LaButti K."/>
            <person name="Morin E."/>
            <person name="Salamov A."/>
            <person name="Lipzen A."/>
            <person name="Mereny Z."/>
            <person name="Hegedus B."/>
            <person name="Baldrian P."/>
            <person name="Stursova M."/>
            <person name="Weitz H."/>
            <person name="Taylor A."/>
            <person name="Grigoriev I.V."/>
            <person name="Nagy L.G."/>
            <person name="Martin F."/>
            <person name="Kauserud H."/>
        </authorList>
    </citation>
    <scope>NUCLEOTIDE SEQUENCE</scope>
    <source>
        <strain evidence="2">CBHHK067</strain>
    </source>
</reference>
<dbReference type="InterPro" id="IPR013702">
    <property type="entry name" value="FIST_domain_N"/>
</dbReference>